<gene>
    <name evidence="1" type="ORF">GOB84_04360</name>
</gene>
<keyword evidence="2" id="KW-1185">Reference proteome</keyword>
<proteinExistence type="predicted"/>
<accession>A0ABX0K7D0</accession>
<evidence type="ECO:0000313" key="1">
    <source>
        <dbReference type="EMBL" id="NHO31805.1"/>
    </source>
</evidence>
<sequence>MVHLSIGDHVSDLRGAHDGKLVDIEGQTGYVLQGNGVEVEFPLSQLKPYEAPKVAEIRTLSGPLRDRLLTPAQKALLASVPATITAAIAKSYAEGGDESGSRPVFAALPDSKKLDVIRIYLPTLPQRLLAPHMNLVVAMRDSGKRSS</sequence>
<organism evidence="1 2">
    <name type="scientific">Acetobacter fallax</name>
    <dbReference type="NCBI Taxonomy" id="1737473"/>
    <lineage>
        <taxon>Bacteria</taxon>
        <taxon>Pseudomonadati</taxon>
        <taxon>Pseudomonadota</taxon>
        <taxon>Alphaproteobacteria</taxon>
        <taxon>Acetobacterales</taxon>
        <taxon>Acetobacteraceae</taxon>
        <taxon>Acetobacter</taxon>
    </lineage>
</organism>
<comment type="caution">
    <text evidence="1">The sequence shown here is derived from an EMBL/GenBank/DDBJ whole genome shotgun (WGS) entry which is preliminary data.</text>
</comment>
<protein>
    <submittedName>
        <fullName evidence="1">Uncharacterized protein</fullName>
    </submittedName>
</protein>
<dbReference type="Proteomes" id="UP000615326">
    <property type="component" value="Unassembled WGS sequence"/>
</dbReference>
<dbReference type="RefSeq" id="WP_173576414.1">
    <property type="nucleotide sequence ID" value="NZ_WOSW01000005.1"/>
</dbReference>
<evidence type="ECO:0000313" key="2">
    <source>
        <dbReference type="Proteomes" id="UP000615326"/>
    </source>
</evidence>
<dbReference type="EMBL" id="WOSW01000005">
    <property type="protein sequence ID" value="NHO31805.1"/>
    <property type="molecule type" value="Genomic_DNA"/>
</dbReference>
<name>A0ABX0K7D0_9PROT</name>
<reference evidence="1 2" key="1">
    <citation type="journal article" date="2020" name="Int. J. Syst. Evol. Microbiol.">
        <title>Novel acetic acid bacteria from cider fermentations: Acetobacter conturbans sp. nov. and Acetobacter fallax sp. nov.</title>
        <authorList>
            <person name="Sombolestani A.S."/>
            <person name="Cleenwerck I."/>
            <person name="Cnockaert M."/>
            <person name="Borremans W."/>
            <person name="Wieme A.D."/>
            <person name="De Vuyst L."/>
            <person name="Vandamme P."/>
        </authorList>
    </citation>
    <scope>NUCLEOTIDE SEQUENCE [LARGE SCALE GENOMIC DNA]</scope>
    <source>
        <strain evidence="1 2">LMG 1637</strain>
    </source>
</reference>